<dbReference type="STRING" id="1742359.GCA_001439625_04544"/>
<dbReference type="Pfam" id="PF10850">
    <property type="entry name" value="DUF2653"/>
    <property type="match status" value="1"/>
</dbReference>
<dbReference type="KEGG" id="bda:FSZ17_04055"/>
<proteinExistence type="predicted"/>
<reference evidence="2" key="1">
    <citation type="submission" date="2019-08" db="EMBL/GenBank/DDBJ databases">
        <authorList>
            <person name="Zheng X."/>
        </authorList>
    </citation>
    <scope>NUCLEOTIDE SEQUENCE [LARGE SCALE GENOMIC DNA]</scope>
    <source>
        <strain evidence="2">FJAT-25496</strain>
    </source>
</reference>
<dbReference type="Proteomes" id="UP000321555">
    <property type="component" value="Chromosome"/>
</dbReference>
<evidence type="ECO:0000313" key="1">
    <source>
        <dbReference type="EMBL" id="QED46510.1"/>
    </source>
</evidence>
<dbReference type="EMBL" id="CP042593">
    <property type="protein sequence ID" value="QED46510.1"/>
    <property type="molecule type" value="Genomic_DNA"/>
</dbReference>
<dbReference type="OrthoDB" id="2360753at2"/>
<organism evidence="1 2">
    <name type="scientific">Cytobacillus dafuensis</name>
    <name type="common">Bacillus dafuensis</name>
    <dbReference type="NCBI Taxonomy" id="1742359"/>
    <lineage>
        <taxon>Bacteria</taxon>
        <taxon>Bacillati</taxon>
        <taxon>Bacillota</taxon>
        <taxon>Bacilli</taxon>
        <taxon>Bacillales</taxon>
        <taxon>Bacillaceae</taxon>
        <taxon>Cytobacillus</taxon>
    </lineage>
</organism>
<dbReference type="RefSeq" id="WP_057775793.1">
    <property type="nucleotide sequence ID" value="NZ_CP042593.1"/>
</dbReference>
<accession>A0A5B8Z0Q2</accession>
<dbReference type="AlphaFoldDB" id="A0A5B8Z0Q2"/>
<name>A0A5B8Z0Q2_CYTDA</name>
<dbReference type="InterPro" id="IPR020516">
    <property type="entry name" value="Uncharacterised_YxcD"/>
</dbReference>
<keyword evidence="2" id="KW-1185">Reference proteome</keyword>
<sequence>MGKIKMSEQDIINALCVYTAEKKKVSPSEVEMELMFDDEYGFSAESHVLGRKQIFITANIIEAIRLWVDTEMGVDPFAARIELVLDDHEGIIALVE</sequence>
<protein>
    <submittedName>
        <fullName evidence="1">DUF2653 family protein</fullName>
    </submittedName>
</protein>
<evidence type="ECO:0000313" key="2">
    <source>
        <dbReference type="Proteomes" id="UP000321555"/>
    </source>
</evidence>
<gene>
    <name evidence="1" type="ORF">FSZ17_04055</name>
</gene>